<accession>A0ABW8AU47</accession>
<comment type="caution">
    <text evidence="6">The sequence shown here is derived from an EMBL/GenBank/DDBJ whole genome shotgun (WGS) entry which is preliminary data.</text>
</comment>
<gene>
    <name evidence="6" type="ORF">ACIB24_22590</name>
</gene>
<keyword evidence="3" id="KW-0325">Glycoprotein</keyword>
<proteinExistence type="predicted"/>
<keyword evidence="1 5" id="KW-0732">Signal</keyword>
<sequence length="519" mass="53513">MTGPARRARAILRVALVVGAVAVTAVAVQDATGPSHDTPRSSTAPAGAPATPVPTPATAPRPTPFAAGDVPGLLAVGMPYADDAAGALDVFWPDGRTQHLTYAGLNLPAREEGTFFGASSVPADLNGDGRTDLVVAAPGNAKDGYYGRRGYLTEERSKQPPGRSGRVYILFASRDGFDGEDVVTLPLPTHEYDLMGRAIAVTSRAGGAHDVWVGAPALGVDGKPGAGRLYRVAVSPGGRPRLADELTEDSPGIEGMSHWGNGFGRALATAPGGVLVGMPNRTVDGQEGAGAVLQIRTDPRTGAPRASRLFVQGTYGLPDTPEKDDFFGSRITPGGQAVGVPEENLGKTANAGAVQLFSVPPDGSGWLTPGPLLTRDSPGVPDTAHPYESFGISLAVGTFACPGVATLAIGTSRWSRRGETTRHGGDVLVMPLGAGNCPARTLTRADFGLLPDSSLTDAGELATVGAADRQQLVMGRPSEHADDEPLFTGRVVLWRMDRAVVVSPLNSVPDSFGTTLSEA</sequence>
<dbReference type="InterPro" id="IPR013517">
    <property type="entry name" value="FG-GAP"/>
</dbReference>
<dbReference type="EMBL" id="JBITLV010000010">
    <property type="protein sequence ID" value="MFI7589869.1"/>
    <property type="molecule type" value="Genomic_DNA"/>
</dbReference>
<feature type="compositionally biased region" description="Pro residues" evidence="4">
    <location>
        <begin position="51"/>
        <end position="63"/>
    </location>
</feature>
<feature type="compositionally biased region" description="Low complexity" evidence="4">
    <location>
        <begin position="40"/>
        <end position="50"/>
    </location>
</feature>
<organism evidence="6 7">
    <name type="scientific">Spongisporangium articulatum</name>
    <dbReference type="NCBI Taxonomy" id="3362603"/>
    <lineage>
        <taxon>Bacteria</taxon>
        <taxon>Bacillati</taxon>
        <taxon>Actinomycetota</taxon>
        <taxon>Actinomycetes</taxon>
        <taxon>Kineosporiales</taxon>
        <taxon>Kineosporiaceae</taxon>
        <taxon>Spongisporangium</taxon>
    </lineage>
</organism>
<dbReference type="InterPro" id="IPR028994">
    <property type="entry name" value="Integrin_alpha_N"/>
</dbReference>
<feature type="signal peptide" evidence="5">
    <location>
        <begin position="1"/>
        <end position="27"/>
    </location>
</feature>
<evidence type="ECO:0000256" key="5">
    <source>
        <dbReference type="SAM" id="SignalP"/>
    </source>
</evidence>
<keyword evidence="7" id="KW-1185">Reference proteome</keyword>
<evidence type="ECO:0000256" key="3">
    <source>
        <dbReference type="ARBA" id="ARBA00023180"/>
    </source>
</evidence>
<evidence type="ECO:0000313" key="7">
    <source>
        <dbReference type="Proteomes" id="UP001612915"/>
    </source>
</evidence>
<feature type="chain" id="PRO_5045499105" evidence="5">
    <location>
        <begin position="28"/>
        <end position="519"/>
    </location>
</feature>
<protein>
    <submittedName>
        <fullName evidence="6">FG-GAP repeat protein</fullName>
    </submittedName>
</protein>
<name>A0ABW8AU47_9ACTN</name>
<evidence type="ECO:0000256" key="4">
    <source>
        <dbReference type="SAM" id="MobiDB-lite"/>
    </source>
</evidence>
<dbReference type="SMART" id="SM00191">
    <property type="entry name" value="Int_alpha"/>
    <property type="match status" value="3"/>
</dbReference>
<dbReference type="PROSITE" id="PS51470">
    <property type="entry name" value="FG_GAP"/>
    <property type="match status" value="1"/>
</dbReference>
<dbReference type="RefSeq" id="WP_398284470.1">
    <property type="nucleotide sequence ID" value="NZ_JBITLV010000010.1"/>
</dbReference>
<feature type="region of interest" description="Disordered" evidence="4">
    <location>
        <begin position="30"/>
        <end position="65"/>
    </location>
</feature>
<dbReference type="InterPro" id="IPR013519">
    <property type="entry name" value="Int_alpha_beta-p"/>
</dbReference>
<evidence type="ECO:0000313" key="6">
    <source>
        <dbReference type="EMBL" id="MFI7589869.1"/>
    </source>
</evidence>
<evidence type="ECO:0000256" key="1">
    <source>
        <dbReference type="ARBA" id="ARBA00022729"/>
    </source>
</evidence>
<reference evidence="6 7" key="1">
    <citation type="submission" date="2024-10" db="EMBL/GenBank/DDBJ databases">
        <title>The Natural Products Discovery Center: Release of the First 8490 Sequenced Strains for Exploring Actinobacteria Biosynthetic Diversity.</title>
        <authorList>
            <person name="Kalkreuter E."/>
            <person name="Kautsar S.A."/>
            <person name="Yang D."/>
            <person name="Bader C.D."/>
            <person name="Teijaro C.N."/>
            <person name="Fluegel L."/>
            <person name="Davis C.M."/>
            <person name="Simpson J.R."/>
            <person name="Lauterbach L."/>
            <person name="Steele A.D."/>
            <person name="Gui C."/>
            <person name="Meng S."/>
            <person name="Li G."/>
            <person name="Viehrig K."/>
            <person name="Ye F."/>
            <person name="Su P."/>
            <person name="Kiefer A.F."/>
            <person name="Nichols A."/>
            <person name="Cepeda A.J."/>
            <person name="Yan W."/>
            <person name="Fan B."/>
            <person name="Jiang Y."/>
            <person name="Adhikari A."/>
            <person name="Zheng C.-J."/>
            <person name="Schuster L."/>
            <person name="Cowan T.M."/>
            <person name="Smanski M.J."/>
            <person name="Chevrette M.G."/>
            <person name="De Carvalho L.P.S."/>
            <person name="Shen B."/>
        </authorList>
    </citation>
    <scope>NUCLEOTIDE SEQUENCE [LARGE SCALE GENOMIC DNA]</scope>
    <source>
        <strain evidence="6 7">NPDC049639</strain>
    </source>
</reference>
<dbReference type="SUPFAM" id="SSF69318">
    <property type="entry name" value="Integrin alpha N-terminal domain"/>
    <property type="match status" value="1"/>
</dbReference>
<dbReference type="Proteomes" id="UP001612915">
    <property type="component" value="Unassembled WGS sequence"/>
</dbReference>
<dbReference type="Pfam" id="PF01839">
    <property type="entry name" value="FG-GAP"/>
    <property type="match status" value="1"/>
</dbReference>
<evidence type="ECO:0000256" key="2">
    <source>
        <dbReference type="ARBA" id="ARBA00022737"/>
    </source>
</evidence>
<keyword evidence="2" id="KW-0677">Repeat</keyword>
<dbReference type="Gene3D" id="2.130.10.130">
    <property type="entry name" value="Integrin alpha, N-terminal"/>
    <property type="match status" value="1"/>
</dbReference>